<dbReference type="SUPFAM" id="SSF46785">
    <property type="entry name" value="Winged helix' DNA-binding domain"/>
    <property type="match status" value="1"/>
</dbReference>
<dbReference type="Proteomes" id="UP000198662">
    <property type="component" value="Unassembled WGS sequence"/>
</dbReference>
<dbReference type="PRINTS" id="PR00598">
    <property type="entry name" value="HTHMARR"/>
</dbReference>
<keyword evidence="3" id="KW-1185">Reference proteome</keyword>
<dbReference type="AlphaFoldDB" id="A0A1G9F881"/>
<dbReference type="GO" id="GO:0006950">
    <property type="term" value="P:response to stress"/>
    <property type="evidence" value="ECO:0007669"/>
    <property type="project" value="TreeGrafter"/>
</dbReference>
<feature type="domain" description="HTH marR-type" evidence="1">
    <location>
        <begin position="8"/>
        <end position="140"/>
    </location>
</feature>
<dbReference type="OrthoDB" id="3173926at2"/>
<keyword evidence="2" id="KW-0238">DNA-binding</keyword>
<evidence type="ECO:0000259" key="1">
    <source>
        <dbReference type="PROSITE" id="PS50995"/>
    </source>
</evidence>
<dbReference type="GO" id="GO:0003677">
    <property type="term" value="F:DNA binding"/>
    <property type="evidence" value="ECO:0007669"/>
    <property type="project" value="UniProtKB-KW"/>
</dbReference>
<dbReference type="Gene3D" id="1.10.10.10">
    <property type="entry name" value="Winged helix-like DNA-binding domain superfamily/Winged helix DNA-binding domain"/>
    <property type="match status" value="1"/>
</dbReference>
<dbReference type="Pfam" id="PF01047">
    <property type="entry name" value="MarR"/>
    <property type="match status" value="1"/>
</dbReference>
<protein>
    <submittedName>
        <fullName evidence="2">DNA-binding transcriptional regulator, MarR family</fullName>
    </submittedName>
</protein>
<name>A0A1G9F881_9ACTN</name>
<dbReference type="InterPro" id="IPR000835">
    <property type="entry name" value="HTH_MarR-typ"/>
</dbReference>
<reference evidence="3" key="1">
    <citation type="submission" date="2016-10" db="EMBL/GenBank/DDBJ databases">
        <authorList>
            <person name="Varghese N."/>
            <person name="Submissions S."/>
        </authorList>
    </citation>
    <scope>NUCLEOTIDE SEQUENCE [LARGE SCALE GENOMIC DNA]</scope>
    <source>
        <strain evidence="3">CGMCC 4.3147</strain>
    </source>
</reference>
<organism evidence="2 3">
    <name type="scientific">Glycomyces sambucus</name>
    <dbReference type="NCBI Taxonomy" id="380244"/>
    <lineage>
        <taxon>Bacteria</taxon>
        <taxon>Bacillati</taxon>
        <taxon>Actinomycetota</taxon>
        <taxon>Actinomycetes</taxon>
        <taxon>Glycomycetales</taxon>
        <taxon>Glycomycetaceae</taxon>
        <taxon>Glycomyces</taxon>
    </lineage>
</organism>
<evidence type="ECO:0000313" key="2">
    <source>
        <dbReference type="EMBL" id="SDK84617.1"/>
    </source>
</evidence>
<dbReference type="RefSeq" id="WP_091045864.1">
    <property type="nucleotide sequence ID" value="NZ_FNGF01000002.1"/>
</dbReference>
<dbReference type="PANTHER" id="PTHR33164">
    <property type="entry name" value="TRANSCRIPTIONAL REGULATOR, MARR FAMILY"/>
    <property type="match status" value="1"/>
</dbReference>
<proteinExistence type="predicted"/>
<dbReference type="PANTHER" id="PTHR33164:SF106">
    <property type="entry name" value="TRANSCRIPTIONAL REGULATORY PROTEIN"/>
    <property type="match status" value="1"/>
</dbReference>
<dbReference type="EMBL" id="FNGF01000002">
    <property type="protein sequence ID" value="SDK84617.1"/>
    <property type="molecule type" value="Genomic_DNA"/>
</dbReference>
<gene>
    <name evidence="2" type="ORF">SAMN05216298_1639</name>
</gene>
<dbReference type="InterPro" id="IPR036390">
    <property type="entry name" value="WH_DNA-bd_sf"/>
</dbReference>
<sequence length="153" mass="16409">MQPAPDPAEHVTELLRALTVQLRLLNHQVSDRLGLQDVDLECLDLIGRTGPLTPSALARAADLHPATVTGVLDRLESAGWIRRDRVPTDRRAVHLTADPDRSAAVRAHYEPLRGAIAAICGDFDPAQLETIAGFLARVTAAGQAATDDLAGRQ</sequence>
<evidence type="ECO:0000313" key="3">
    <source>
        <dbReference type="Proteomes" id="UP000198662"/>
    </source>
</evidence>
<dbReference type="InterPro" id="IPR036388">
    <property type="entry name" value="WH-like_DNA-bd_sf"/>
</dbReference>
<dbReference type="PROSITE" id="PS50995">
    <property type="entry name" value="HTH_MARR_2"/>
    <property type="match status" value="1"/>
</dbReference>
<dbReference type="SMART" id="SM00347">
    <property type="entry name" value="HTH_MARR"/>
    <property type="match status" value="1"/>
</dbReference>
<dbReference type="InterPro" id="IPR039422">
    <property type="entry name" value="MarR/SlyA-like"/>
</dbReference>
<dbReference type="GO" id="GO:0003700">
    <property type="term" value="F:DNA-binding transcription factor activity"/>
    <property type="evidence" value="ECO:0007669"/>
    <property type="project" value="InterPro"/>
</dbReference>
<accession>A0A1G9F881</accession>